<organism evidence="1 2">
    <name type="scientific">Pelobates cultripes</name>
    <name type="common">Western spadefoot toad</name>
    <dbReference type="NCBI Taxonomy" id="61616"/>
    <lineage>
        <taxon>Eukaryota</taxon>
        <taxon>Metazoa</taxon>
        <taxon>Chordata</taxon>
        <taxon>Craniata</taxon>
        <taxon>Vertebrata</taxon>
        <taxon>Euteleostomi</taxon>
        <taxon>Amphibia</taxon>
        <taxon>Batrachia</taxon>
        <taxon>Anura</taxon>
        <taxon>Pelobatoidea</taxon>
        <taxon>Pelobatidae</taxon>
        <taxon>Pelobates</taxon>
    </lineage>
</organism>
<reference evidence="1" key="1">
    <citation type="submission" date="2022-03" db="EMBL/GenBank/DDBJ databases">
        <authorList>
            <person name="Alioto T."/>
            <person name="Alioto T."/>
            <person name="Gomez Garrido J."/>
        </authorList>
    </citation>
    <scope>NUCLEOTIDE SEQUENCE</scope>
</reference>
<evidence type="ECO:0000313" key="1">
    <source>
        <dbReference type="EMBL" id="CAH2299915.1"/>
    </source>
</evidence>
<protein>
    <submittedName>
        <fullName evidence="1">Uncharacterized protein</fullName>
    </submittedName>
</protein>
<dbReference type="AlphaFoldDB" id="A0AAD1SEI6"/>
<accession>A0AAD1SEI6</accession>
<name>A0AAD1SEI6_PELCU</name>
<dbReference type="EMBL" id="OW240917">
    <property type="protein sequence ID" value="CAH2299915.1"/>
    <property type="molecule type" value="Genomic_DNA"/>
</dbReference>
<proteinExistence type="predicted"/>
<dbReference type="Proteomes" id="UP001295444">
    <property type="component" value="Chromosome 06"/>
</dbReference>
<gene>
    <name evidence="1" type="ORF">PECUL_23A018496</name>
</gene>
<keyword evidence="2" id="KW-1185">Reference proteome</keyword>
<evidence type="ECO:0000313" key="2">
    <source>
        <dbReference type="Proteomes" id="UP001295444"/>
    </source>
</evidence>
<sequence>MRADFQKLAEDIKWDIQAIGRLEDKMEEADAYTAFQSQLQQMEMKMVDLDITQLFLSLMPEDRVHRMARPNEGATYVCGPGGTAVCGSTIADAPAAGQHTA</sequence>